<sequence length="386" mass="42251">MDAYLTKSKASLAVNKSSSTRKKRPKQRQLEGRPTVASNAAAQATTSTPTAKAGSIQSNALLAGGIKATNAPLLKQLGTDESAITNSTAYSRTLHIQSVASGHQSGGGGPGGSTKWRVHRNTKLKNQAPDAESDLFKGLVFYINGLTGKSITNQQLKRLIYENGGTMKYEYLHILLPSLALTNQIPHPNHTNRLIESAAVTHAFVSNLSGSKLQRVLTKKCNRIKYVTVQWAIESVRCGKRLREADYAAPIFAETQSSVMDYYANEDSRTIILDDDGEIELKRSKETKKSIPRRSLNHPSAFETCHDLPPPSAAPTEALPRLPPPKGLIKEKDRDKVETVVLSSSSPWVIENAQPGRLDLGEESEEEEEDALDEWGMPPSAQKCRR</sequence>
<evidence type="ECO:0000313" key="4">
    <source>
        <dbReference type="Proteomes" id="UP000249464"/>
    </source>
</evidence>
<evidence type="ECO:0000313" key="3">
    <source>
        <dbReference type="EMBL" id="SGY61371.1"/>
    </source>
</evidence>
<dbReference type="PANTHER" id="PTHR45990:SF1">
    <property type="entry name" value="DNA REPAIR PROTEIN REV1"/>
    <property type="match status" value="1"/>
</dbReference>
<dbReference type="GO" id="GO:0042276">
    <property type="term" value="P:error-prone translesion synthesis"/>
    <property type="evidence" value="ECO:0007669"/>
    <property type="project" value="TreeGrafter"/>
</dbReference>
<feature type="compositionally biased region" description="Low complexity" evidence="1">
    <location>
        <begin position="35"/>
        <end position="53"/>
    </location>
</feature>
<dbReference type="InterPro" id="IPR036420">
    <property type="entry name" value="BRCT_dom_sf"/>
</dbReference>
<dbReference type="STRING" id="796604.A0A2X0P9G4"/>
<feature type="compositionally biased region" description="Acidic residues" evidence="1">
    <location>
        <begin position="361"/>
        <end position="373"/>
    </location>
</feature>
<dbReference type="GO" id="GO:0003887">
    <property type="term" value="F:DNA-directed DNA polymerase activity"/>
    <property type="evidence" value="ECO:0007669"/>
    <property type="project" value="TreeGrafter"/>
</dbReference>
<evidence type="ECO:0000259" key="2">
    <source>
        <dbReference type="PROSITE" id="PS50172"/>
    </source>
</evidence>
<feature type="region of interest" description="Disordered" evidence="1">
    <location>
        <begin position="351"/>
        <end position="386"/>
    </location>
</feature>
<name>A0A2X0P9G4_9BASI</name>
<dbReference type="SMART" id="SM00292">
    <property type="entry name" value="BRCT"/>
    <property type="match status" value="1"/>
</dbReference>
<evidence type="ECO:0000256" key="1">
    <source>
        <dbReference type="SAM" id="MobiDB-lite"/>
    </source>
</evidence>
<organism evidence="3 4">
    <name type="scientific">Microbotryum silenes-dioicae</name>
    <dbReference type="NCBI Taxonomy" id="796604"/>
    <lineage>
        <taxon>Eukaryota</taxon>
        <taxon>Fungi</taxon>
        <taxon>Dikarya</taxon>
        <taxon>Basidiomycota</taxon>
        <taxon>Pucciniomycotina</taxon>
        <taxon>Microbotryomycetes</taxon>
        <taxon>Microbotryales</taxon>
        <taxon>Microbotryaceae</taxon>
        <taxon>Microbotryum</taxon>
    </lineage>
</organism>
<feature type="domain" description="BRCT" evidence="2">
    <location>
        <begin position="131"/>
        <end position="249"/>
    </location>
</feature>
<protein>
    <submittedName>
        <fullName evidence="3">BQ5605_C007g04553 protein</fullName>
    </submittedName>
</protein>
<dbReference type="InterPro" id="IPR001357">
    <property type="entry name" value="BRCT_dom"/>
</dbReference>
<proteinExistence type="predicted"/>
<dbReference type="EMBL" id="FQNC01000045">
    <property type="protein sequence ID" value="SGY61371.1"/>
    <property type="molecule type" value="Genomic_DNA"/>
</dbReference>
<dbReference type="PANTHER" id="PTHR45990">
    <property type="entry name" value="DNA REPAIR PROTEIN REV1"/>
    <property type="match status" value="1"/>
</dbReference>
<dbReference type="PROSITE" id="PS50172">
    <property type="entry name" value="BRCT"/>
    <property type="match status" value="1"/>
</dbReference>
<accession>A0A2X0P9G4</accession>
<feature type="region of interest" description="Disordered" evidence="1">
    <location>
        <begin position="1"/>
        <end position="53"/>
    </location>
</feature>
<gene>
    <name evidence="3" type="primary">BQ5605_C007g04553</name>
    <name evidence="3" type="ORF">BQ5605_C007G04553</name>
</gene>
<dbReference type="GO" id="GO:0017125">
    <property type="term" value="F:deoxycytidyl transferase activity"/>
    <property type="evidence" value="ECO:0007669"/>
    <property type="project" value="TreeGrafter"/>
</dbReference>
<reference evidence="3 4" key="1">
    <citation type="submission" date="2016-11" db="EMBL/GenBank/DDBJ databases">
        <authorList>
            <person name="Jaros S."/>
            <person name="Januszkiewicz K."/>
            <person name="Wedrychowicz H."/>
        </authorList>
    </citation>
    <scope>NUCLEOTIDE SEQUENCE [LARGE SCALE GENOMIC DNA]</scope>
</reference>
<dbReference type="AlphaFoldDB" id="A0A2X0P9G4"/>
<feature type="region of interest" description="Disordered" evidence="1">
    <location>
        <begin position="287"/>
        <end position="336"/>
    </location>
</feature>
<dbReference type="GO" id="GO:0005634">
    <property type="term" value="C:nucleus"/>
    <property type="evidence" value="ECO:0007669"/>
    <property type="project" value="TreeGrafter"/>
</dbReference>
<dbReference type="Gene3D" id="3.40.50.10190">
    <property type="entry name" value="BRCT domain"/>
    <property type="match status" value="1"/>
</dbReference>
<dbReference type="Proteomes" id="UP000249464">
    <property type="component" value="Unassembled WGS sequence"/>
</dbReference>
<keyword evidence="4" id="KW-1185">Reference proteome</keyword>
<dbReference type="SUPFAM" id="SSF52113">
    <property type="entry name" value="BRCT domain"/>
    <property type="match status" value="1"/>
</dbReference>
<dbReference type="GO" id="GO:0070987">
    <property type="term" value="P:error-free translesion synthesis"/>
    <property type="evidence" value="ECO:0007669"/>
    <property type="project" value="TreeGrafter"/>
</dbReference>